<dbReference type="Pfam" id="PF00691">
    <property type="entry name" value="OmpA"/>
    <property type="match status" value="1"/>
</dbReference>
<sequence length="320" mass="35112">MFRILRHGALICGVLFAAPALSQEQTIVQPFAGSDYIAQYTSEFDRLTYLREVGEDDAETGTIEGQVRVGVLKWPEEKSPLEIERSFENALKAAGFDILVNTEVPQFSAKEKALMKLFESNRLQKRGYPLLDNPQRNAALDVQKIAVFPAHYISASRSKDGQETVFTLIMSSQARIYMMEEATSAAMEEDTVSISEESLTADIEEAGKAILYGVKFDTGSATIRPSSAASMDIIAKVLAARPGKFYVVGHTDDTGSFDMNMSLSADRSASIVRALIEQYGVEADRLRSGGVGPLAPLASNENEAGRQLNRRVELVEQLEQ</sequence>
<dbReference type="PROSITE" id="PS51123">
    <property type="entry name" value="OMPA_2"/>
    <property type="match status" value="1"/>
</dbReference>
<comment type="caution">
    <text evidence="7">The sequence shown here is derived from an EMBL/GenBank/DDBJ whole genome shotgun (WGS) entry which is preliminary data.</text>
</comment>
<dbReference type="SUPFAM" id="SSF103088">
    <property type="entry name" value="OmpA-like"/>
    <property type="match status" value="1"/>
</dbReference>
<feature type="signal peptide" evidence="5">
    <location>
        <begin position="1"/>
        <end position="22"/>
    </location>
</feature>
<keyword evidence="5" id="KW-0732">Signal</keyword>
<evidence type="ECO:0000256" key="2">
    <source>
        <dbReference type="ARBA" id="ARBA00023136"/>
    </source>
</evidence>
<reference evidence="7 8" key="1">
    <citation type="submission" date="2018-10" db="EMBL/GenBank/DDBJ databases">
        <title>Notoacmeibacter sp. M2BS9Y-3-1, whole genome shotgun sequence.</title>
        <authorList>
            <person name="Tuo L."/>
        </authorList>
    </citation>
    <scope>NUCLEOTIDE SEQUENCE [LARGE SCALE GENOMIC DNA]</scope>
    <source>
        <strain evidence="7 8">M2BS9Y-3-1</strain>
    </source>
</reference>
<evidence type="ECO:0000313" key="7">
    <source>
        <dbReference type="EMBL" id="RLQ87265.1"/>
    </source>
</evidence>
<evidence type="ECO:0000256" key="3">
    <source>
        <dbReference type="ARBA" id="ARBA00023237"/>
    </source>
</evidence>
<dbReference type="GO" id="GO:0009279">
    <property type="term" value="C:cell outer membrane"/>
    <property type="evidence" value="ECO:0007669"/>
    <property type="project" value="UniProtKB-SubCell"/>
</dbReference>
<gene>
    <name evidence="7" type="ORF">D8780_02600</name>
</gene>
<dbReference type="Proteomes" id="UP000281094">
    <property type="component" value="Unassembled WGS sequence"/>
</dbReference>
<protein>
    <submittedName>
        <fullName evidence="7">OmpA family protein</fullName>
    </submittedName>
</protein>
<dbReference type="EMBL" id="RCWN01000001">
    <property type="protein sequence ID" value="RLQ87265.1"/>
    <property type="molecule type" value="Genomic_DNA"/>
</dbReference>
<feature type="chain" id="PRO_5018308626" evidence="5">
    <location>
        <begin position="23"/>
        <end position="320"/>
    </location>
</feature>
<name>A0A3L7JA85_9HYPH</name>
<proteinExistence type="predicted"/>
<keyword evidence="2 4" id="KW-0472">Membrane</keyword>
<dbReference type="Gene3D" id="3.30.1330.60">
    <property type="entry name" value="OmpA-like domain"/>
    <property type="match status" value="1"/>
</dbReference>
<dbReference type="RefSeq" id="WP_121644232.1">
    <property type="nucleotide sequence ID" value="NZ_RCWN01000001.1"/>
</dbReference>
<dbReference type="InterPro" id="IPR036737">
    <property type="entry name" value="OmpA-like_sf"/>
</dbReference>
<accession>A0A3L7JA85</accession>
<dbReference type="InterPro" id="IPR006665">
    <property type="entry name" value="OmpA-like"/>
</dbReference>
<dbReference type="InterPro" id="IPR050330">
    <property type="entry name" value="Bact_OuterMem_StrucFunc"/>
</dbReference>
<dbReference type="CDD" id="cd07185">
    <property type="entry name" value="OmpA_C-like"/>
    <property type="match status" value="1"/>
</dbReference>
<keyword evidence="3" id="KW-0998">Cell outer membrane</keyword>
<feature type="domain" description="OmpA-like" evidence="6">
    <location>
        <begin position="203"/>
        <end position="320"/>
    </location>
</feature>
<evidence type="ECO:0000313" key="8">
    <source>
        <dbReference type="Proteomes" id="UP000281094"/>
    </source>
</evidence>
<evidence type="ECO:0000256" key="4">
    <source>
        <dbReference type="PROSITE-ProRule" id="PRU00473"/>
    </source>
</evidence>
<dbReference type="PANTHER" id="PTHR30329:SF21">
    <property type="entry name" value="LIPOPROTEIN YIAD-RELATED"/>
    <property type="match status" value="1"/>
</dbReference>
<keyword evidence="8" id="KW-1185">Reference proteome</keyword>
<evidence type="ECO:0000256" key="5">
    <source>
        <dbReference type="SAM" id="SignalP"/>
    </source>
</evidence>
<dbReference type="InterPro" id="IPR006664">
    <property type="entry name" value="OMP_bac"/>
</dbReference>
<organism evidence="7 8">
    <name type="scientific">Notoacmeibacter ruber</name>
    <dbReference type="NCBI Taxonomy" id="2670375"/>
    <lineage>
        <taxon>Bacteria</taxon>
        <taxon>Pseudomonadati</taxon>
        <taxon>Pseudomonadota</taxon>
        <taxon>Alphaproteobacteria</taxon>
        <taxon>Hyphomicrobiales</taxon>
        <taxon>Notoacmeibacteraceae</taxon>
        <taxon>Notoacmeibacter</taxon>
    </lineage>
</organism>
<dbReference type="AlphaFoldDB" id="A0A3L7JA85"/>
<dbReference type="PRINTS" id="PR01021">
    <property type="entry name" value="OMPADOMAIN"/>
</dbReference>
<evidence type="ECO:0000256" key="1">
    <source>
        <dbReference type="ARBA" id="ARBA00004442"/>
    </source>
</evidence>
<dbReference type="PANTHER" id="PTHR30329">
    <property type="entry name" value="STATOR ELEMENT OF FLAGELLAR MOTOR COMPLEX"/>
    <property type="match status" value="1"/>
</dbReference>
<evidence type="ECO:0000259" key="6">
    <source>
        <dbReference type="PROSITE" id="PS51123"/>
    </source>
</evidence>
<comment type="subcellular location">
    <subcellularLocation>
        <location evidence="1">Cell outer membrane</location>
    </subcellularLocation>
</comment>